<evidence type="ECO:0000313" key="2">
    <source>
        <dbReference type="EMBL" id="WNZ21697.1"/>
    </source>
</evidence>
<evidence type="ECO:0000259" key="1">
    <source>
        <dbReference type="Pfam" id="PF00483"/>
    </source>
</evidence>
<dbReference type="NCBIfam" id="TIGR02623">
    <property type="entry name" value="G1P_cyt_trans"/>
    <property type="match status" value="1"/>
</dbReference>
<gene>
    <name evidence="2" type="primary">rfbF</name>
    <name evidence="2" type="ORF">HJG54_01665</name>
</gene>
<organism evidence="2">
    <name type="scientific">Leptolyngbya sp. NK1-12</name>
    <dbReference type="NCBI Taxonomy" id="2547451"/>
    <lineage>
        <taxon>Bacteria</taxon>
        <taxon>Bacillati</taxon>
        <taxon>Cyanobacteriota</taxon>
        <taxon>Cyanophyceae</taxon>
        <taxon>Leptolyngbyales</taxon>
        <taxon>Leptolyngbyaceae</taxon>
        <taxon>Leptolyngbya group</taxon>
        <taxon>Leptolyngbya</taxon>
    </lineage>
</organism>
<dbReference type="InterPro" id="IPR005835">
    <property type="entry name" value="NTP_transferase_dom"/>
</dbReference>
<dbReference type="GO" id="GO:0047343">
    <property type="term" value="F:glucose-1-phosphate cytidylyltransferase activity"/>
    <property type="evidence" value="ECO:0007669"/>
    <property type="project" value="UniProtKB-EC"/>
</dbReference>
<name>A0AA96W8H9_9CYAN</name>
<protein>
    <submittedName>
        <fullName evidence="2">Glucose-1-phosphate cytidylyltransferase</fullName>
        <ecNumber evidence="2">2.7.7.33</ecNumber>
    </submittedName>
</protein>
<dbReference type="RefSeq" id="WP_316432984.1">
    <property type="nucleotide sequence ID" value="NZ_CP053586.1"/>
</dbReference>
<keyword evidence="2" id="KW-0808">Transferase</keyword>
<dbReference type="EC" id="2.7.7.33" evidence="2"/>
<dbReference type="InterPro" id="IPR029044">
    <property type="entry name" value="Nucleotide-diphossugar_trans"/>
</dbReference>
<dbReference type="SUPFAM" id="SSF53448">
    <property type="entry name" value="Nucleotide-diphospho-sugar transferases"/>
    <property type="match status" value="1"/>
</dbReference>
<feature type="domain" description="Nucleotidyl transferase" evidence="1">
    <location>
        <begin position="5"/>
        <end position="204"/>
    </location>
</feature>
<dbReference type="GO" id="GO:0009243">
    <property type="term" value="P:O antigen biosynthetic process"/>
    <property type="evidence" value="ECO:0007669"/>
    <property type="project" value="InterPro"/>
</dbReference>
<dbReference type="AlphaFoldDB" id="A0AA96W8H9"/>
<dbReference type="CDD" id="cd02524">
    <property type="entry name" value="G1P_cytidylyltransferase"/>
    <property type="match status" value="1"/>
</dbReference>
<keyword evidence="2" id="KW-0548">Nucleotidyltransferase</keyword>
<dbReference type="PANTHER" id="PTHR47183">
    <property type="entry name" value="GLUCOSE-1-PHOSPHATE CYTIDYLYLTRANSFERASE-RELATED"/>
    <property type="match status" value="1"/>
</dbReference>
<accession>A0AA96W8H9</accession>
<dbReference type="EMBL" id="CP053586">
    <property type="protein sequence ID" value="WNZ21697.1"/>
    <property type="molecule type" value="Genomic_DNA"/>
</dbReference>
<dbReference type="InterPro" id="IPR046981">
    <property type="entry name" value="G1P_cyt_trans"/>
</dbReference>
<dbReference type="Pfam" id="PF00483">
    <property type="entry name" value="NTP_transferase"/>
    <property type="match status" value="1"/>
</dbReference>
<dbReference type="Gene3D" id="3.90.550.10">
    <property type="entry name" value="Spore Coat Polysaccharide Biosynthesis Protein SpsA, Chain A"/>
    <property type="match status" value="1"/>
</dbReference>
<dbReference type="PANTHER" id="PTHR47183:SF1">
    <property type="entry name" value="GLUCOSE-1-PHOSPHATE CYTIDYLYLTRANSFERASE"/>
    <property type="match status" value="1"/>
</dbReference>
<reference evidence="2" key="1">
    <citation type="submission" date="2020-05" db="EMBL/GenBank/DDBJ databases">
        <authorList>
            <person name="Zhu T."/>
            <person name="Keshari N."/>
            <person name="Lu X."/>
        </authorList>
    </citation>
    <scope>NUCLEOTIDE SEQUENCE</scope>
    <source>
        <strain evidence="2">NK1-12</strain>
    </source>
</reference>
<dbReference type="InterPro" id="IPR013446">
    <property type="entry name" value="G1P_cyt_trans-like"/>
</dbReference>
<proteinExistence type="predicted"/>
<sequence length="307" mass="35092">MKVGILAGGYGTRLAEETDTKPKPLVEIGGEPILLHIMRHYAHYGFNQFAIALGYKGEMIKRYMVDYCLLNSSLSVDFSTCTVNPHCSHQLDWQVDLVDTGLNTNTGGRIKRLAPYMGNQTFMLTWGDGLSDVNLHELLAFHRAHGKLATMTAVRPPARFGCLELDGDQIVDFSEKPQAREGWINGAFFVLEPEVFDYIDGDDTLWEKEPLERLARSGQLMAYRHTSFWQCMDTLREKRLLESLWQSGKAPWKVWDTKLQRQQLNQLEQLAQLKQPNAEEKINEGDRHGTQGIHRHRLSAHAFKLRP</sequence>